<proteinExistence type="predicted"/>
<protein>
    <submittedName>
        <fullName evidence="1">Uncharacterized protein</fullName>
    </submittedName>
</protein>
<gene>
    <name evidence="1" type="ORF">LITE_LOCUS4025</name>
</gene>
<dbReference type="Proteomes" id="UP001154282">
    <property type="component" value="Unassembled WGS sequence"/>
</dbReference>
<evidence type="ECO:0000313" key="2">
    <source>
        <dbReference type="Proteomes" id="UP001154282"/>
    </source>
</evidence>
<dbReference type="EMBL" id="CAMGYJ010000002">
    <property type="protein sequence ID" value="CAI0383500.1"/>
    <property type="molecule type" value="Genomic_DNA"/>
</dbReference>
<organism evidence="1 2">
    <name type="scientific">Linum tenue</name>
    <dbReference type="NCBI Taxonomy" id="586396"/>
    <lineage>
        <taxon>Eukaryota</taxon>
        <taxon>Viridiplantae</taxon>
        <taxon>Streptophyta</taxon>
        <taxon>Embryophyta</taxon>
        <taxon>Tracheophyta</taxon>
        <taxon>Spermatophyta</taxon>
        <taxon>Magnoliopsida</taxon>
        <taxon>eudicotyledons</taxon>
        <taxon>Gunneridae</taxon>
        <taxon>Pentapetalae</taxon>
        <taxon>rosids</taxon>
        <taxon>fabids</taxon>
        <taxon>Malpighiales</taxon>
        <taxon>Linaceae</taxon>
        <taxon>Linum</taxon>
    </lineage>
</organism>
<accession>A0AAV0HDW2</accession>
<reference evidence="1" key="1">
    <citation type="submission" date="2022-08" db="EMBL/GenBank/DDBJ databases">
        <authorList>
            <person name="Gutierrez-Valencia J."/>
        </authorList>
    </citation>
    <scope>NUCLEOTIDE SEQUENCE</scope>
</reference>
<keyword evidence="2" id="KW-1185">Reference proteome</keyword>
<name>A0AAV0HDW2_9ROSI</name>
<evidence type="ECO:0000313" key="1">
    <source>
        <dbReference type="EMBL" id="CAI0383500.1"/>
    </source>
</evidence>
<sequence>MASSQISMHPLNPTTFYCHPMQREIPAVLDFLGKSPFHVSFFFYMSNPMHKQQATRNCRTSQLISY</sequence>
<comment type="caution">
    <text evidence="1">The sequence shown here is derived from an EMBL/GenBank/DDBJ whole genome shotgun (WGS) entry which is preliminary data.</text>
</comment>
<dbReference type="AlphaFoldDB" id="A0AAV0HDW2"/>